<keyword evidence="6 7" id="KW-0503">Monooxygenase</keyword>
<dbReference type="PANTHER" id="PTHR46696:SF6">
    <property type="entry name" value="P450, PUTATIVE (EUROFUNG)-RELATED"/>
    <property type="match status" value="1"/>
</dbReference>
<organism evidence="8 9">
    <name type="scientific">Actinomadura physcomitrii</name>
    <dbReference type="NCBI Taxonomy" id="2650748"/>
    <lineage>
        <taxon>Bacteria</taxon>
        <taxon>Bacillati</taxon>
        <taxon>Actinomycetota</taxon>
        <taxon>Actinomycetes</taxon>
        <taxon>Streptosporangiales</taxon>
        <taxon>Thermomonosporaceae</taxon>
        <taxon>Actinomadura</taxon>
    </lineage>
</organism>
<evidence type="ECO:0000256" key="5">
    <source>
        <dbReference type="ARBA" id="ARBA00023004"/>
    </source>
</evidence>
<dbReference type="GO" id="GO:0020037">
    <property type="term" value="F:heme binding"/>
    <property type="evidence" value="ECO:0007669"/>
    <property type="project" value="InterPro"/>
</dbReference>
<dbReference type="InterPro" id="IPR001128">
    <property type="entry name" value="Cyt_P450"/>
</dbReference>
<sequence>MARHVEELAQEFDYTDPETVERLYEVYAAMRARSGAVRSPKFGGHWAVTRYDDIVEIVKDTDGYTSTEGATIPDVGNVVRSIPLEVDPPEHTLYRRFLGPRFRKAEIDRMEPSVRRIVRGCIDRFRADGECDLVPALAERVPSIVIADLLGLPEQDWDAFRGWTTDMQRAAYSGDAEANAKASQALAGYLSDAIEARRGGEDDGGVLYQLANGRVGDQPIPHERALGMSLLILMAGHETTAGAAASILYYLADKPDLRDRLRDDPGLITPFVNESLRYEAPVTGMARTATCPHMIDGNEIQPGDKMLLLFTAANHDERVYTDPDEFKLDRAERSHLAFGYGAHRCLGEQLAILELKVIVSEVLDAIPDYALEPGTRVTHTPWVARGPASLPVTFTPSRVKPEEAR</sequence>
<reference evidence="8" key="1">
    <citation type="submission" date="2019-12" db="EMBL/GenBank/DDBJ databases">
        <title>Actinomadura physcomitrii sp. nov., a novel actinomycete isolated from moss [Physcomitrium sphaericum (Ludw) Fuernr].</title>
        <authorList>
            <person name="Zhuang X."/>
        </authorList>
    </citation>
    <scope>NUCLEOTIDE SEQUENCE [LARGE SCALE GENOMIC DNA]</scope>
    <source>
        <strain evidence="8">LD22</strain>
    </source>
</reference>
<keyword evidence="3 7" id="KW-0479">Metal-binding</keyword>
<dbReference type="FunFam" id="1.10.630.10:FF:000018">
    <property type="entry name" value="Cytochrome P450 monooxygenase"/>
    <property type="match status" value="1"/>
</dbReference>
<dbReference type="InterPro" id="IPR036396">
    <property type="entry name" value="Cyt_P450_sf"/>
</dbReference>
<comment type="similarity">
    <text evidence="1 7">Belongs to the cytochrome P450 family.</text>
</comment>
<dbReference type="AlphaFoldDB" id="A0A6I4MFH0"/>
<evidence type="ECO:0000256" key="3">
    <source>
        <dbReference type="ARBA" id="ARBA00022723"/>
    </source>
</evidence>
<accession>A0A6I4MFH0</accession>
<keyword evidence="4 7" id="KW-0560">Oxidoreductase</keyword>
<dbReference type="InterPro" id="IPR017972">
    <property type="entry name" value="Cyt_P450_CS"/>
</dbReference>
<evidence type="ECO:0000256" key="1">
    <source>
        <dbReference type="ARBA" id="ARBA00010617"/>
    </source>
</evidence>
<dbReference type="SUPFAM" id="SSF48264">
    <property type="entry name" value="Cytochrome P450"/>
    <property type="match status" value="1"/>
</dbReference>
<evidence type="ECO:0000313" key="8">
    <source>
        <dbReference type="EMBL" id="MWA03630.1"/>
    </source>
</evidence>
<keyword evidence="5 7" id="KW-0408">Iron</keyword>
<evidence type="ECO:0000256" key="6">
    <source>
        <dbReference type="ARBA" id="ARBA00023033"/>
    </source>
</evidence>
<dbReference type="GO" id="GO:0004497">
    <property type="term" value="F:monooxygenase activity"/>
    <property type="evidence" value="ECO:0007669"/>
    <property type="project" value="UniProtKB-KW"/>
</dbReference>
<dbReference type="EMBL" id="WBMS02000020">
    <property type="protein sequence ID" value="MWA03630.1"/>
    <property type="molecule type" value="Genomic_DNA"/>
</dbReference>
<evidence type="ECO:0000256" key="7">
    <source>
        <dbReference type="RuleBase" id="RU000461"/>
    </source>
</evidence>
<evidence type="ECO:0000313" key="9">
    <source>
        <dbReference type="Proteomes" id="UP000462055"/>
    </source>
</evidence>
<evidence type="ECO:0000256" key="4">
    <source>
        <dbReference type="ARBA" id="ARBA00023002"/>
    </source>
</evidence>
<name>A0A6I4MFH0_9ACTN</name>
<dbReference type="Proteomes" id="UP000462055">
    <property type="component" value="Unassembled WGS sequence"/>
</dbReference>
<dbReference type="PRINTS" id="PR00359">
    <property type="entry name" value="BP450"/>
</dbReference>
<keyword evidence="9" id="KW-1185">Reference proteome</keyword>
<dbReference type="GO" id="GO:0016705">
    <property type="term" value="F:oxidoreductase activity, acting on paired donors, with incorporation or reduction of molecular oxygen"/>
    <property type="evidence" value="ECO:0007669"/>
    <property type="project" value="InterPro"/>
</dbReference>
<dbReference type="Pfam" id="PF00067">
    <property type="entry name" value="p450"/>
    <property type="match status" value="1"/>
</dbReference>
<comment type="caution">
    <text evidence="8">The sequence shown here is derived from an EMBL/GenBank/DDBJ whole genome shotgun (WGS) entry which is preliminary data.</text>
</comment>
<dbReference type="Gene3D" id="1.10.630.10">
    <property type="entry name" value="Cytochrome P450"/>
    <property type="match status" value="1"/>
</dbReference>
<proteinExistence type="inferred from homology"/>
<evidence type="ECO:0000256" key="2">
    <source>
        <dbReference type="ARBA" id="ARBA00022617"/>
    </source>
</evidence>
<keyword evidence="2 7" id="KW-0349">Heme</keyword>
<protein>
    <submittedName>
        <fullName evidence="8">Cytochrome P450</fullName>
    </submittedName>
</protein>
<dbReference type="PRINTS" id="PR00385">
    <property type="entry name" value="P450"/>
</dbReference>
<dbReference type="GO" id="GO:0005506">
    <property type="term" value="F:iron ion binding"/>
    <property type="evidence" value="ECO:0007669"/>
    <property type="project" value="InterPro"/>
</dbReference>
<dbReference type="PROSITE" id="PS00086">
    <property type="entry name" value="CYTOCHROME_P450"/>
    <property type="match status" value="1"/>
</dbReference>
<gene>
    <name evidence="8" type="ORF">F8568_025245</name>
</gene>
<dbReference type="InterPro" id="IPR002397">
    <property type="entry name" value="Cyt_P450_B"/>
</dbReference>
<dbReference type="PANTHER" id="PTHR46696">
    <property type="entry name" value="P450, PUTATIVE (EUROFUNG)-RELATED"/>
    <property type="match status" value="1"/>
</dbReference>
<dbReference type="RefSeq" id="WP_151596161.1">
    <property type="nucleotide sequence ID" value="NZ_WBMS02000020.1"/>
</dbReference>